<feature type="non-terminal residue" evidence="3">
    <location>
        <position position="1"/>
    </location>
</feature>
<feature type="coiled-coil region" evidence="1">
    <location>
        <begin position="13"/>
        <end position="40"/>
    </location>
</feature>
<reference evidence="3" key="1">
    <citation type="submission" date="2023-10" db="EMBL/GenBank/DDBJ databases">
        <authorList>
            <person name="Chen Y."/>
            <person name="Shah S."/>
            <person name="Dougan E. K."/>
            <person name="Thang M."/>
            <person name="Chan C."/>
        </authorList>
    </citation>
    <scope>NUCLEOTIDE SEQUENCE [LARGE SCALE GENOMIC DNA]</scope>
</reference>
<organism evidence="3 4">
    <name type="scientific">Prorocentrum cordatum</name>
    <dbReference type="NCBI Taxonomy" id="2364126"/>
    <lineage>
        <taxon>Eukaryota</taxon>
        <taxon>Sar</taxon>
        <taxon>Alveolata</taxon>
        <taxon>Dinophyceae</taxon>
        <taxon>Prorocentrales</taxon>
        <taxon>Prorocentraceae</taxon>
        <taxon>Prorocentrum</taxon>
    </lineage>
</organism>
<protein>
    <submittedName>
        <fullName evidence="3">Uncharacterized protein</fullName>
    </submittedName>
</protein>
<gene>
    <name evidence="3" type="ORF">PCOR1329_LOCUS23265</name>
</gene>
<evidence type="ECO:0000313" key="4">
    <source>
        <dbReference type="Proteomes" id="UP001189429"/>
    </source>
</evidence>
<sequence>VNCRKCGIRLRAYKLTESEKQQIKNEKETAMSECIRAKQEQEDFGLAIEVRNQGPGRPAALMQKFNFVPEMIPGKPPPVGLGKPPPRQLAARKSPPTARKLDGAGRSPEFEAPPKNQQDNRADIAQWMHEQRREFETTRTQFGELMEMLRGNLSGATSSQSLPEVAMEAEEIFDDEE</sequence>
<evidence type="ECO:0000313" key="3">
    <source>
        <dbReference type="EMBL" id="CAK0822186.1"/>
    </source>
</evidence>
<dbReference type="EMBL" id="CAUYUJ010007858">
    <property type="protein sequence ID" value="CAK0822186.1"/>
    <property type="molecule type" value="Genomic_DNA"/>
</dbReference>
<evidence type="ECO:0000256" key="1">
    <source>
        <dbReference type="SAM" id="Coils"/>
    </source>
</evidence>
<dbReference type="Proteomes" id="UP001189429">
    <property type="component" value="Unassembled WGS sequence"/>
</dbReference>
<evidence type="ECO:0000256" key="2">
    <source>
        <dbReference type="SAM" id="MobiDB-lite"/>
    </source>
</evidence>
<proteinExistence type="predicted"/>
<keyword evidence="4" id="KW-1185">Reference proteome</keyword>
<keyword evidence="1" id="KW-0175">Coiled coil</keyword>
<feature type="compositionally biased region" description="Pro residues" evidence="2">
    <location>
        <begin position="74"/>
        <end position="87"/>
    </location>
</feature>
<comment type="caution">
    <text evidence="3">The sequence shown here is derived from an EMBL/GenBank/DDBJ whole genome shotgun (WGS) entry which is preliminary data.</text>
</comment>
<feature type="region of interest" description="Disordered" evidence="2">
    <location>
        <begin position="73"/>
        <end position="123"/>
    </location>
</feature>
<accession>A0ABN9RW90</accession>
<name>A0ABN9RW90_9DINO</name>